<dbReference type="Gene3D" id="3.40.50.300">
    <property type="entry name" value="P-loop containing nucleotide triphosphate hydrolases"/>
    <property type="match status" value="2"/>
</dbReference>
<keyword evidence="7 14" id="KW-0548">Nucleotidyltransferase</keyword>
<comment type="similarity">
    <text evidence="14">Belongs to the TRAFAC class translation factor GTPase superfamily. Classic translation factor GTPase family. CysN/NodQ subfamily.</text>
</comment>
<dbReference type="InterPro" id="IPR002891">
    <property type="entry name" value="APS"/>
</dbReference>
<accession>A0ABV8RF11</accession>
<dbReference type="InterPro" id="IPR054696">
    <property type="entry name" value="GTP-eEF1A_C"/>
</dbReference>
<dbReference type="EC" id="2.7.1.25" evidence="15"/>
<evidence type="ECO:0000256" key="11">
    <source>
        <dbReference type="ARBA" id="ARBA00023268"/>
    </source>
</evidence>
<keyword evidence="15" id="KW-0418">Kinase</keyword>
<dbReference type="SUPFAM" id="SSF50447">
    <property type="entry name" value="Translation proteins"/>
    <property type="match status" value="1"/>
</dbReference>
<dbReference type="InterPro" id="IPR044139">
    <property type="entry name" value="CysN_NoDQ_III"/>
</dbReference>
<dbReference type="Pfam" id="PF22594">
    <property type="entry name" value="GTP-eEF1A_C"/>
    <property type="match status" value="1"/>
</dbReference>
<dbReference type="InterPro" id="IPR005225">
    <property type="entry name" value="Small_GTP-bd"/>
</dbReference>
<organism evidence="17 18">
    <name type="scientific">Sphingorhabdus arenilitoris</name>
    <dbReference type="NCBI Taxonomy" id="1490041"/>
    <lineage>
        <taxon>Bacteria</taxon>
        <taxon>Pseudomonadati</taxon>
        <taxon>Pseudomonadota</taxon>
        <taxon>Alphaproteobacteria</taxon>
        <taxon>Sphingomonadales</taxon>
        <taxon>Sphingomonadaceae</taxon>
        <taxon>Sphingorhabdus</taxon>
    </lineage>
</organism>
<dbReference type="InterPro" id="IPR011779">
    <property type="entry name" value="SO4_adenylTrfase_lsu"/>
</dbReference>
<dbReference type="NCBIfam" id="NF004035">
    <property type="entry name" value="PRK05506.1"/>
    <property type="match status" value="1"/>
</dbReference>
<keyword evidence="10 14" id="KW-0342">GTP-binding</keyword>
<comment type="caution">
    <text evidence="17">The sequence shown here is derived from an EMBL/GenBank/DDBJ whole genome shotgun (WGS) entry which is preliminary data.</text>
</comment>
<protein>
    <recommendedName>
        <fullName evidence="14 15">Multifunctional fusion protein</fullName>
    </recommendedName>
    <domain>
        <recommendedName>
            <fullName evidence="14">Sulfate adenylyltransferase subunit 1</fullName>
            <ecNumber evidence="14">2.7.7.4</ecNumber>
        </recommendedName>
        <alternativeName>
            <fullName evidence="14">ATP-sulfurylase large subunit</fullName>
        </alternativeName>
        <alternativeName>
            <fullName evidence="14">Sulfate adenylate transferase</fullName>
            <shortName evidence="14">SAT</shortName>
        </alternativeName>
    </domain>
    <domain>
        <recommendedName>
            <fullName evidence="15">Adenylyl-sulfate kinase</fullName>
            <ecNumber evidence="15">2.7.1.25</ecNumber>
        </recommendedName>
        <alternativeName>
            <fullName evidence="15">APS kinase</fullName>
        </alternativeName>
        <alternativeName>
            <fullName evidence="15">ATP adenosine-5'-phosphosulfate 3'-phosphotransferase</fullName>
        </alternativeName>
        <alternativeName>
            <fullName evidence="15">Adenosine-5'-phosphosulfate kinase</fullName>
        </alternativeName>
    </domain>
</protein>
<comment type="pathway">
    <text evidence="14">Sulfur metabolism; hydrogen sulfide biosynthesis; sulfite from sulfate: step 1/3.</text>
</comment>
<evidence type="ECO:0000256" key="7">
    <source>
        <dbReference type="ARBA" id="ARBA00022695"/>
    </source>
</evidence>
<evidence type="ECO:0000256" key="2">
    <source>
        <dbReference type="ARBA" id="ARBA00002357"/>
    </source>
</evidence>
<comment type="similarity">
    <text evidence="3">In the C-terminal section; belongs to the APS kinase family.</text>
</comment>
<comment type="pathway">
    <text evidence="15">Sulfur metabolism; hydrogen sulfide biosynthesis; sulfite from sulfate: step 2/3.</text>
</comment>
<dbReference type="InterPro" id="IPR050100">
    <property type="entry name" value="TRAFAC_GTPase_members"/>
</dbReference>
<feature type="binding site" evidence="14">
    <location>
        <begin position="168"/>
        <end position="171"/>
    </location>
    <ligand>
        <name>GTP</name>
        <dbReference type="ChEBI" id="CHEBI:37565"/>
    </ligand>
</feature>
<comment type="function">
    <text evidence="12">Proposed to provide activated sulfate for transfer to Nod factor. ATP sulfurylase may be the GTPase, regulating ATP sulfurylase activity.</text>
</comment>
<evidence type="ECO:0000256" key="15">
    <source>
        <dbReference type="HAMAP-Rule" id="MF_00065"/>
    </source>
</evidence>
<evidence type="ECO:0000256" key="10">
    <source>
        <dbReference type="ARBA" id="ARBA00023134"/>
    </source>
</evidence>
<sequence>MSSSYQTEELIASDIDAYLEQHQHKSLLRFITCGSVDDGKSTLIGRLLYDSKMIFEDQLAALEADSKRVGTQGQEIDFALLVDGLAAEREQGITIDVAYRFFSTEKRKFIVADTPGHEQYTRNMVTGASTADLAIILIDARKGVLTQTRRHSYLAHLLGIRNIVLAVNKMDLVDYSQQVFDDIVADYREFANSIGIADFTAMPISGFKGDNITAPSPNTPWYSGPSLVPHLENVEINVDADQAKPFRMAVQWVNRPNLDFRGFSGQIASGEVAKGDAVRVVPSGKTSRISRIVTMDGDLDKAVAGQSVTLCFEDEIDCSRGDVIAAAHNPPQTADQFEASIVWMSDDDLIPGRAYLLKLGPQLVSATVKEPKYSININTMDHLAAKTLDLNAIGVAEITTDKPIVFESYAASRSLGGFILIDKVTNATVGAGMLNFSLRRAQNVHWQALDVSREAHANLKNQKPAVLWFTGLSGSGKSTIANLVEKKLHRMNRHTFLLDGDNIRHGLNKDLGFTEADRIENIRRVGEVAKLMADAGLIVVTAFISPFRAERKMVRDMMQSGEFIEIFIDTPLAEAERRDVKGLYKKARSGQLKNFTGIDSPYEVPENPELRIDTMAMTPEQAADMIVDRLLA</sequence>
<comment type="subunit">
    <text evidence="5">Sulfate-activating enzymes, NodP and NodQ, may be physically associated.</text>
</comment>
<evidence type="ECO:0000256" key="6">
    <source>
        <dbReference type="ARBA" id="ARBA00022679"/>
    </source>
</evidence>
<comment type="subunit">
    <text evidence="14">Heterodimer composed of CysD, the smaller subunit, and CysN.</text>
</comment>
<evidence type="ECO:0000256" key="9">
    <source>
        <dbReference type="ARBA" id="ARBA00022840"/>
    </source>
</evidence>
<dbReference type="InterPro" id="IPR059117">
    <property type="entry name" value="APS_kinase_dom"/>
</dbReference>
<evidence type="ECO:0000313" key="17">
    <source>
        <dbReference type="EMBL" id="MFC4291795.1"/>
    </source>
</evidence>
<dbReference type="RefSeq" id="WP_381421962.1">
    <property type="nucleotide sequence ID" value="NZ_JBHSDH010000013.1"/>
</dbReference>
<dbReference type="InterPro" id="IPR041757">
    <property type="entry name" value="CysN_GTP-bd"/>
</dbReference>
<dbReference type="EC" id="2.7.7.4" evidence="14"/>
<dbReference type="CDD" id="cd02027">
    <property type="entry name" value="APSK"/>
    <property type="match status" value="1"/>
</dbReference>
<evidence type="ECO:0000256" key="12">
    <source>
        <dbReference type="ARBA" id="ARBA00024872"/>
    </source>
</evidence>
<dbReference type="Pfam" id="PF03144">
    <property type="entry name" value="GTP_EFTU_D2"/>
    <property type="match status" value="1"/>
</dbReference>
<dbReference type="CDD" id="cd03695">
    <property type="entry name" value="CysN_NodQ_II"/>
    <property type="match status" value="1"/>
</dbReference>
<keyword evidence="9 14" id="KW-0067">ATP-binding</keyword>
<dbReference type="InterPro" id="IPR009001">
    <property type="entry name" value="Transl_elong_EF1A/Init_IF2_C"/>
</dbReference>
<evidence type="ECO:0000256" key="4">
    <source>
        <dbReference type="ARBA" id="ARBA00007237"/>
    </source>
</evidence>
<feature type="active site" description="Phosphoserine intermediate" evidence="15">
    <location>
        <position position="545"/>
    </location>
</feature>
<dbReference type="InterPro" id="IPR044138">
    <property type="entry name" value="CysN_II"/>
</dbReference>
<dbReference type="PROSITE" id="PS51722">
    <property type="entry name" value="G_TR_2"/>
    <property type="match status" value="1"/>
</dbReference>
<reference evidence="18" key="1">
    <citation type="journal article" date="2019" name="Int. J. Syst. Evol. Microbiol.">
        <title>The Global Catalogue of Microorganisms (GCM) 10K type strain sequencing project: providing services to taxonomists for standard genome sequencing and annotation.</title>
        <authorList>
            <consortium name="The Broad Institute Genomics Platform"/>
            <consortium name="The Broad Institute Genome Sequencing Center for Infectious Disease"/>
            <person name="Wu L."/>
            <person name="Ma J."/>
        </authorList>
    </citation>
    <scope>NUCLEOTIDE SEQUENCE [LARGE SCALE GENOMIC DNA]</scope>
    <source>
        <strain evidence="18">CECT 8531</strain>
    </source>
</reference>
<dbReference type="Pfam" id="PF00009">
    <property type="entry name" value="GTP_EFTU"/>
    <property type="match status" value="1"/>
</dbReference>
<dbReference type="Gene3D" id="2.40.30.10">
    <property type="entry name" value="Translation factors"/>
    <property type="match status" value="2"/>
</dbReference>
<comment type="catalytic activity">
    <reaction evidence="1 15">
        <text>adenosine 5'-phosphosulfate + ATP = 3'-phosphoadenylyl sulfate + ADP + H(+)</text>
        <dbReference type="Rhea" id="RHEA:24152"/>
        <dbReference type="ChEBI" id="CHEBI:15378"/>
        <dbReference type="ChEBI" id="CHEBI:30616"/>
        <dbReference type="ChEBI" id="CHEBI:58243"/>
        <dbReference type="ChEBI" id="CHEBI:58339"/>
        <dbReference type="ChEBI" id="CHEBI:456216"/>
        <dbReference type="EC" id="2.7.1.25"/>
    </reaction>
</comment>
<dbReference type="Pfam" id="PF01583">
    <property type="entry name" value="APS_kinase"/>
    <property type="match status" value="1"/>
</dbReference>
<dbReference type="CDD" id="cd04095">
    <property type="entry name" value="CysN_NoDQ_III"/>
    <property type="match status" value="1"/>
</dbReference>
<dbReference type="InterPro" id="IPR031157">
    <property type="entry name" value="G_TR_CS"/>
</dbReference>
<keyword evidence="11" id="KW-0511">Multifunctional enzyme</keyword>
<feature type="domain" description="Tr-type G" evidence="16">
    <location>
        <begin position="25"/>
        <end position="238"/>
    </location>
</feature>
<evidence type="ECO:0000256" key="8">
    <source>
        <dbReference type="ARBA" id="ARBA00022741"/>
    </source>
</evidence>
<dbReference type="NCBIfam" id="TIGR02034">
    <property type="entry name" value="CysN"/>
    <property type="match status" value="1"/>
</dbReference>
<dbReference type="InterPro" id="IPR004161">
    <property type="entry name" value="EFTu-like_2"/>
</dbReference>
<evidence type="ECO:0000259" key="16">
    <source>
        <dbReference type="PROSITE" id="PS51722"/>
    </source>
</evidence>
<dbReference type="PRINTS" id="PR00315">
    <property type="entry name" value="ELONGATNFCT"/>
</dbReference>
<keyword evidence="15" id="KW-0597">Phosphoprotein</keyword>
<dbReference type="EMBL" id="JBHSDH010000013">
    <property type="protein sequence ID" value="MFC4291795.1"/>
    <property type="molecule type" value="Genomic_DNA"/>
</dbReference>
<name>A0ABV8RF11_9SPHN</name>
<dbReference type="SUPFAM" id="SSF50465">
    <property type="entry name" value="EF-Tu/eEF-1alpha/eIF2-gamma C-terminal domain"/>
    <property type="match status" value="1"/>
</dbReference>
<dbReference type="Proteomes" id="UP001595887">
    <property type="component" value="Unassembled WGS sequence"/>
</dbReference>
<dbReference type="NCBIfam" id="NF003478">
    <property type="entry name" value="PRK05124.1"/>
    <property type="match status" value="1"/>
</dbReference>
<dbReference type="InterPro" id="IPR009000">
    <property type="entry name" value="Transl_B-barrel_sf"/>
</dbReference>
<dbReference type="HAMAP" id="MF_00062">
    <property type="entry name" value="Sulf_adenylyltr_sub1"/>
    <property type="match status" value="1"/>
</dbReference>
<comment type="similarity">
    <text evidence="4">In the N-terminal section; belongs to the TRAFAC class translation factor GTPase superfamily. Classic translation factor GTPase family. CysN/NodQ subfamily.</text>
</comment>
<keyword evidence="18" id="KW-1185">Reference proteome</keyword>
<evidence type="ECO:0000313" key="18">
    <source>
        <dbReference type="Proteomes" id="UP001595887"/>
    </source>
</evidence>
<feature type="binding site" evidence="14">
    <location>
        <begin position="113"/>
        <end position="117"/>
    </location>
    <ligand>
        <name>GTP</name>
        <dbReference type="ChEBI" id="CHEBI:37565"/>
    </ligand>
</feature>
<comment type="function">
    <text evidence="14">With CysD forms the ATP sulfurylase (ATPS) that catalyzes the adenylation of sulfate producing adenosine 5'-phosphosulfate (APS) and diphosphate, the first enzymatic step in sulfur assimilation pathway. APS synthesis involves the formation of a high-energy phosphoric-sulfuric acid anhydride bond driven by GTP hydrolysis by CysN coupled to ATP hydrolysis by CysD.</text>
</comment>
<dbReference type="PANTHER" id="PTHR23115">
    <property type="entry name" value="TRANSLATION FACTOR"/>
    <property type="match status" value="1"/>
</dbReference>
<dbReference type="InterPro" id="IPR027417">
    <property type="entry name" value="P-loop_NTPase"/>
</dbReference>
<dbReference type="HAMAP" id="MF_00065">
    <property type="entry name" value="Adenylyl_sulf_kinase"/>
    <property type="match status" value="1"/>
</dbReference>
<dbReference type="CDD" id="cd04166">
    <property type="entry name" value="CysN_ATPS"/>
    <property type="match status" value="1"/>
</dbReference>
<keyword evidence="8 14" id="KW-0547">Nucleotide-binding</keyword>
<feature type="binding site" evidence="15">
    <location>
        <begin position="471"/>
        <end position="478"/>
    </location>
    <ligand>
        <name>ATP</name>
        <dbReference type="ChEBI" id="CHEBI:30616"/>
    </ligand>
</feature>
<evidence type="ECO:0000256" key="3">
    <source>
        <dbReference type="ARBA" id="ARBA00005438"/>
    </source>
</evidence>
<comment type="catalytic activity">
    <reaction evidence="13 14">
        <text>sulfate + ATP + H(+) = adenosine 5'-phosphosulfate + diphosphate</text>
        <dbReference type="Rhea" id="RHEA:18133"/>
        <dbReference type="ChEBI" id="CHEBI:15378"/>
        <dbReference type="ChEBI" id="CHEBI:16189"/>
        <dbReference type="ChEBI" id="CHEBI:30616"/>
        <dbReference type="ChEBI" id="CHEBI:33019"/>
        <dbReference type="ChEBI" id="CHEBI:58243"/>
        <dbReference type="EC" id="2.7.7.4"/>
    </reaction>
</comment>
<dbReference type="GO" id="GO:0004781">
    <property type="term" value="F:sulfate adenylyltransferase (ATP) activity"/>
    <property type="evidence" value="ECO:0007669"/>
    <property type="project" value="UniProtKB-EC"/>
</dbReference>
<dbReference type="InterPro" id="IPR000795">
    <property type="entry name" value="T_Tr_GTP-bd_dom"/>
</dbReference>
<dbReference type="PROSITE" id="PS00301">
    <property type="entry name" value="G_TR_1"/>
    <property type="match status" value="1"/>
</dbReference>
<evidence type="ECO:0000256" key="14">
    <source>
        <dbReference type="HAMAP-Rule" id="MF_00062"/>
    </source>
</evidence>
<dbReference type="NCBIfam" id="TIGR00455">
    <property type="entry name" value="apsK"/>
    <property type="match status" value="1"/>
</dbReference>
<comment type="function">
    <text evidence="15">Catalyzes the synthesis of activated sulfate.</text>
</comment>
<dbReference type="NCBIfam" id="NF003013">
    <property type="entry name" value="PRK03846.1"/>
    <property type="match status" value="1"/>
</dbReference>
<comment type="similarity">
    <text evidence="15">Belongs to the APS kinase family.</text>
</comment>
<keyword evidence="6 14" id="KW-0808">Transferase</keyword>
<proteinExistence type="inferred from homology"/>
<feature type="binding site" evidence="14">
    <location>
        <begin position="34"/>
        <end position="41"/>
    </location>
    <ligand>
        <name>GTP</name>
        <dbReference type="ChEBI" id="CHEBI:37565"/>
    </ligand>
</feature>
<dbReference type="NCBIfam" id="TIGR00231">
    <property type="entry name" value="small_GTP"/>
    <property type="match status" value="1"/>
</dbReference>
<comment type="function">
    <text evidence="2">APS kinase catalyzes the synthesis of activated sulfate.</text>
</comment>
<evidence type="ECO:0000256" key="1">
    <source>
        <dbReference type="ARBA" id="ARBA00001823"/>
    </source>
</evidence>
<gene>
    <name evidence="14 17" type="primary">cysN</name>
    <name evidence="15" type="synonym">cysC</name>
    <name evidence="17" type="ORF">ACFOWX_05115</name>
</gene>
<dbReference type="SUPFAM" id="SSF52540">
    <property type="entry name" value="P-loop containing nucleoside triphosphate hydrolases"/>
    <property type="match status" value="2"/>
</dbReference>
<evidence type="ECO:0000256" key="5">
    <source>
        <dbReference type="ARBA" id="ARBA00011760"/>
    </source>
</evidence>
<evidence type="ECO:0000256" key="13">
    <source>
        <dbReference type="ARBA" id="ARBA00049370"/>
    </source>
</evidence>